<dbReference type="EMBL" id="JAUSVS010000007">
    <property type="protein sequence ID" value="MDQ0465658.1"/>
    <property type="molecule type" value="Genomic_DNA"/>
</dbReference>
<protein>
    <recommendedName>
        <fullName evidence="3">TonB C-terminal domain-containing protein</fullName>
    </recommendedName>
</protein>
<keyword evidence="2" id="KW-1185">Reference proteome</keyword>
<proteinExistence type="predicted"/>
<name>A0ABU0IWV5_9CAUL</name>
<reference evidence="1 2" key="1">
    <citation type="submission" date="2023-07" db="EMBL/GenBank/DDBJ databases">
        <title>Genomic Encyclopedia of Type Strains, Phase IV (KMG-IV): sequencing the most valuable type-strain genomes for metagenomic binning, comparative biology and taxonomic classification.</title>
        <authorList>
            <person name="Goeker M."/>
        </authorList>
    </citation>
    <scope>NUCLEOTIDE SEQUENCE [LARGE SCALE GENOMIC DNA]</scope>
    <source>
        <strain evidence="1 2">DSM 18695</strain>
    </source>
</reference>
<accession>A0ABU0IWV5</accession>
<sequence length="135" mass="14710">MLLLPLILAAALTTPATPTPGYAEALARAERYEKQFSEFRIKTLFGMLGPHIPELVNRCSPGPRPTKREFKLILSYADGRFAKVETDNADPAAACFQAALAELTYPAPPVPDFAEEMTMVLEADDARPPGAPDKH</sequence>
<dbReference type="Proteomes" id="UP001228905">
    <property type="component" value="Unassembled WGS sequence"/>
</dbReference>
<evidence type="ECO:0000313" key="1">
    <source>
        <dbReference type="EMBL" id="MDQ0465658.1"/>
    </source>
</evidence>
<organism evidence="1 2">
    <name type="scientific">Caulobacter ginsengisoli</name>
    <dbReference type="NCBI Taxonomy" id="400775"/>
    <lineage>
        <taxon>Bacteria</taxon>
        <taxon>Pseudomonadati</taxon>
        <taxon>Pseudomonadota</taxon>
        <taxon>Alphaproteobacteria</taxon>
        <taxon>Caulobacterales</taxon>
        <taxon>Caulobacteraceae</taxon>
        <taxon>Caulobacter</taxon>
    </lineage>
</organism>
<comment type="caution">
    <text evidence="1">The sequence shown here is derived from an EMBL/GenBank/DDBJ whole genome shotgun (WGS) entry which is preliminary data.</text>
</comment>
<evidence type="ECO:0000313" key="2">
    <source>
        <dbReference type="Proteomes" id="UP001228905"/>
    </source>
</evidence>
<gene>
    <name evidence="1" type="ORF">QO010_003447</name>
</gene>
<evidence type="ECO:0008006" key="3">
    <source>
        <dbReference type="Google" id="ProtNLM"/>
    </source>
</evidence>
<dbReference type="RefSeq" id="WP_307351165.1">
    <property type="nucleotide sequence ID" value="NZ_JAUSVS010000007.1"/>
</dbReference>